<dbReference type="Gene3D" id="3.40.50.2300">
    <property type="match status" value="1"/>
</dbReference>
<dbReference type="GO" id="GO:0032993">
    <property type="term" value="C:protein-DNA complex"/>
    <property type="evidence" value="ECO:0007669"/>
    <property type="project" value="TreeGrafter"/>
</dbReference>
<feature type="domain" description="OmpR/PhoB-type" evidence="9">
    <location>
        <begin position="126"/>
        <end position="225"/>
    </location>
</feature>
<keyword evidence="3 7" id="KW-0238">DNA-binding</keyword>
<dbReference type="Pfam" id="PF00072">
    <property type="entry name" value="Response_reg"/>
    <property type="match status" value="1"/>
</dbReference>
<accession>B7ARX9</accession>
<keyword evidence="11" id="KW-1185">Reference proteome</keyword>
<keyword evidence="6" id="KW-0597">Phosphoprotein</keyword>
<evidence type="ECO:0000313" key="11">
    <source>
        <dbReference type="Proteomes" id="UP000003136"/>
    </source>
</evidence>
<evidence type="ECO:0000256" key="3">
    <source>
        <dbReference type="ARBA" id="ARBA00023125"/>
    </source>
</evidence>
<dbReference type="eggNOG" id="COG0745">
    <property type="taxonomic scope" value="Bacteria"/>
</dbReference>
<evidence type="ECO:0000256" key="7">
    <source>
        <dbReference type="PROSITE-ProRule" id="PRU01091"/>
    </source>
</evidence>
<name>B7ARX9_9FIRM</name>
<dbReference type="CDD" id="cd00383">
    <property type="entry name" value="trans_reg_C"/>
    <property type="match status" value="1"/>
</dbReference>
<feature type="modified residue" description="4-aspartylphosphate" evidence="6">
    <location>
        <position position="52"/>
    </location>
</feature>
<dbReference type="PANTHER" id="PTHR48111:SF43">
    <property type="entry name" value="STAGE 0 SPORULATION PROTEIN A HOMOLOG"/>
    <property type="match status" value="1"/>
</dbReference>
<dbReference type="InterPro" id="IPR001789">
    <property type="entry name" value="Sig_transdc_resp-reg_receiver"/>
</dbReference>
<dbReference type="PROSITE" id="PS50110">
    <property type="entry name" value="RESPONSE_REGULATORY"/>
    <property type="match status" value="1"/>
</dbReference>
<feature type="domain" description="Response regulatory" evidence="8">
    <location>
        <begin position="3"/>
        <end position="116"/>
    </location>
</feature>
<dbReference type="PROSITE" id="PS51755">
    <property type="entry name" value="OMPR_PHOB"/>
    <property type="match status" value="1"/>
</dbReference>
<reference evidence="10 11" key="2">
    <citation type="submission" date="2008-11" db="EMBL/GenBank/DDBJ databases">
        <authorList>
            <person name="Fulton L."/>
            <person name="Clifton S."/>
            <person name="Fulton B."/>
            <person name="Xu J."/>
            <person name="Minx P."/>
            <person name="Pepin K.H."/>
            <person name="Johnson M."/>
            <person name="Bhonagiri V."/>
            <person name="Nash W.E."/>
            <person name="Mardis E.R."/>
            <person name="Wilson R.K."/>
        </authorList>
    </citation>
    <scope>NUCLEOTIDE SEQUENCE [LARGE SCALE GENOMIC DNA]</scope>
    <source>
        <strain evidence="10 11">ATCC 43243</strain>
    </source>
</reference>
<dbReference type="GO" id="GO:0000156">
    <property type="term" value="F:phosphorelay response regulator activity"/>
    <property type="evidence" value="ECO:0007669"/>
    <property type="project" value="TreeGrafter"/>
</dbReference>
<dbReference type="Proteomes" id="UP000003136">
    <property type="component" value="Unassembled WGS sequence"/>
</dbReference>
<dbReference type="SMART" id="SM00862">
    <property type="entry name" value="Trans_reg_C"/>
    <property type="match status" value="1"/>
</dbReference>
<protein>
    <recommendedName>
        <fullName evidence="1">Stage 0 sporulation protein A homolog</fullName>
    </recommendedName>
</protein>
<dbReference type="InterPro" id="IPR039420">
    <property type="entry name" value="WalR-like"/>
</dbReference>
<evidence type="ECO:0000313" key="10">
    <source>
        <dbReference type="EMBL" id="EEC57325.1"/>
    </source>
</evidence>
<dbReference type="Gene3D" id="6.10.250.690">
    <property type="match status" value="1"/>
</dbReference>
<dbReference type="SMART" id="SM00448">
    <property type="entry name" value="REC"/>
    <property type="match status" value="1"/>
</dbReference>
<dbReference type="GO" id="GO:0006355">
    <property type="term" value="P:regulation of DNA-templated transcription"/>
    <property type="evidence" value="ECO:0007669"/>
    <property type="project" value="InterPro"/>
</dbReference>
<gene>
    <name evidence="10" type="ORF">BACPEC_01833</name>
</gene>
<evidence type="ECO:0000256" key="5">
    <source>
        <dbReference type="ARBA" id="ARBA00024867"/>
    </source>
</evidence>
<organism evidence="10 11">
    <name type="scientific">[Bacteroides] pectinophilus ATCC 43243</name>
    <dbReference type="NCBI Taxonomy" id="483218"/>
    <lineage>
        <taxon>Bacteria</taxon>
        <taxon>Bacillati</taxon>
        <taxon>Bacillota</taxon>
        <taxon>Clostridia</taxon>
        <taxon>Eubacteriales</taxon>
    </lineage>
</organism>
<evidence type="ECO:0000259" key="9">
    <source>
        <dbReference type="PROSITE" id="PS51755"/>
    </source>
</evidence>
<dbReference type="Gene3D" id="1.10.10.10">
    <property type="entry name" value="Winged helix-like DNA-binding domain superfamily/Winged helix DNA-binding domain"/>
    <property type="match status" value="1"/>
</dbReference>
<evidence type="ECO:0000259" key="8">
    <source>
        <dbReference type="PROSITE" id="PS50110"/>
    </source>
</evidence>
<dbReference type="GO" id="GO:0005829">
    <property type="term" value="C:cytosol"/>
    <property type="evidence" value="ECO:0007669"/>
    <property type="project" value="TreeGrafter"/>
</dbReference>
<evidence type="ECO:0000256" key="6">
    <source>
        <dbReference type="PROSITE-ProRule" id="PRU00169"/>
    </source>
</evidence>
<dbReference type="HOGENOM" id="CLU_000445_30_3_9"/>
<keyword evidence="4" id="KW-0804">Transcription</keyword>
<reference evidence="10 11" key="1">
    <citation type="submission" date="2008-11" db="EMBL/GenBank/DDBJ databases">
        <title>Draft genome sequence of Bacteroides pectinophilus (ATCC 43243).</title>
        <authorList>
            <person name="Sudarsanam P."/>
            <person name="Ley R."/>
            <person name="Guruge J."/>
            <person name="Turnbaugh P.J."/>
            <person name="Mahowald M."/>
            <person name="Liep D."/>
            <person name="Gordon J."/>
        </authorList>
    </citation>
    <scope>NUCLEOTIDE SEQUENCE [LARGE SCALE GENOMIC DNA]</scope>
    <source>
        <strain evidence="10 11">ATCC 43243</strain>
    </source>
</reference>
<dbReference type="InterPro" id="IPR001867">
    <property type="entry name" value="OmpR/PhoB-type_DNA-bd"/>
</dbReference>
<comment type="function">
    <text evidence="5">May play the central regulatory role in sporulation. It may be an element of the effector pathway responsible for the activation of sporulation genes in response to nutritional stress. Spo0A may act in concert with spo0H (a sigma factor) to control the expression of some genes that are critical to the sporulation process.</text>
</comment>
<sequence length="225" mass="25456">MKRICIVEDDKSISGELKELLDNSGYEAVALENFDNACEGILAAEADLVLLDINIPHINGELLLKQLRTRSEVPVIMVTSRDSEADEVLSMSYGADDYVTKPYNPTILLLRINAIFKRLSSRHGSDGTIVFRDMQILPQKGVIRYNSGSEILLTKNEMTIFMYLLSNKDRIVSRDELMTELWNNQEYLNDNALTVNISRLRAHFKEAGLEDVIETRKGQGYILIG</sequence>
<dbReference type="AlphaFoldDB" id="B7ARX9"/>
<feature type="DNA-binding region" description="OmpR/PhoB-type" evidence="7">
    <location>
        <begin position="126"/>
        <end position="225"/>
    </location>
</feature>
<dbReference type="InterPro" id="IPR036388">
    <property type="entry name" value="WH-like_DNA-bd_sf"/>
</dbReference>
<keyword evidence="2" id="KW-0805">Transcription regulation</keyword>
<dbReference type="GO" id="GO:0000976">
    <property type="term" value="F:transcription cis-regulatory region binding"/>
    <property type="evidence" value="ECO:0007669"/>
    <property type="project" value="TreeGrafter"/>
</dbReference>
<dbReference type="PANTHER" id="PTHR48111">
    <property type="entry name" value="REGULATOR OF RPOS"/>
    <property type="match status" value="1"/>
</dbReference>
<evidence type="ECO:0000256" key="4">
    <source>
        <dbReference type="ARBA" id="ARBA00023163"/>
    </source>
</evidence>
<evidence type="ECO:0000256" key="2">
    <source>
        <dbReference type="ARBA" id="ARBA00023015"/>
    </source>
</evidence>
<dbReference type="STRING" id="483218.BACPEC_01833"/>
<dbReference type="SUPFAM" id="SSF52172">
    <property type="entry name" value="CheY-like"/>
    <property type="match status" value="1"/>
</dbReference>
<dbReference type="InterPro" id="IPR011006">
    <property type="entry name" value="CheY-like_superfamily"/>
</dbReference>
<proteinExistence type="predicted"/>
<dbReference type="Pfam" id="PF00486">
    <property type="entry name" value="Trans_reg_C"/>
    <property type="match status" value="1"/>
</dbReference>
<evidence type="ECO:0000256" key="1">
    <source>
        <dbReference type="ARBA" id="ARBA00018672"/>
    </source>
</evidence>
<dbReference type="EMBL" id="ABVQ01000036">
    <property type="protein sequence ID" value="EEC57325.1"/>
    <property type="molecule type" value="Genomic_DNA"/>
</dbReference>